<dbReference type="Pfam" id="PF09339">
    <property type="entry name" value="HTH_IclR"/>
    <property type="match status" value="1"/>
</dbReference>
<dbReference type="PROSITE" id="PS51078">
    <property type="entry name" value="ICLR_ED"/>
    <property type="match status" value="1"/>
</dbReference>
<reference evidence="7" key="3">
    <citation type="submission" date="2023-10" db="EMBL/GenBank/DDBJ databases">
        <title>Whole Genome based description of the genera Actinobaculum and Actinotignum reveals a complex phylogenetic relationship within the species included in the genus Actinotignum.</title>
        <authorList>
            <person name="Jensen C.S."/>
            <person name="Dargis R."/>
            <person name="Kemp M."/>
            <person name="Christensen J.J."/>
        </authorList>
    </citation>
    <scope>NUCLEOTIDE SEQUENCE</scope>
    <source>
        <strain evidence="7">Actinobaculum_suis_CCUG19206T</strain>
    </source>
</reference>
<dbReference type="AlphaFoldDB" id="A0A1G7AQH3"/>
<accession>A0A1G7AQH3</accession>
<dbReference type="InterPro" id="IPR050707">
    <property type="entry name" value="HTH_MetabolicPath_Reg"/>
</dbReference>
<dbReference type="InterPro" id="IPR014757">
    <property type="entry name" value="Tscrpt_reg_IclR_C"/>
</dbReference>
<dbReference type="EMBL" id="JAWNFU010000002">
    <property type="protein sequence ID" value="MDY5153391.1"/>
    <property type="molecule type" value="Genomic_DNA"/>
</dbReference>
<dbReference type="PANTHER" id="PTHR30136">
    <property type="entry name" value="HELIX-TURN-HELIX TRANSCRIPTIONAL REGULATOR, ICLR FAMILY"/>
    <property type="match status" value="1"/>
</dbReference>
<dbReference type="PANTHER" id="PTHR30136:SF24">
    <property type="entry name" value="HTH-TYPE TRANSCRIPTIONAL REPRESSOR ALLR"/>
    <property type="match status" value="1"/>
</dbReference>
<sequence length="336" mass="35837">MSQHTVHGDSAYYHGDTQPHTQPLVSQPLVSADLSKLKGADRVLALLIVLAHRPQGASLEELAEIMAAPKSTVHRSLSSLVKSELVTNSAHGRYEISDEFLRLAFTYAESRPLTQRVQPILNRLVARFGETAHYAVLDGNRVIYQAKAEPQGRAVKLTSVVGGANPAHATAVGKLLLAYKTHTLTDLYEILGLTPPSTPNTPNTGAAVTGKARPTASVTGKAHAAAPAHATKTGVASGPAALSAGSTPELERRTAHTITSVPELWKELEIIRAQQYAVDREESENGLNCLAVPYYAPGSQYLAGAISVSAIAFRMPLHVLEENVAEIREIVNTSGQ</sequence>
<dbReference type="Gene3D" id="3.30.450.40">
    <property type="match status" value="2"/>
</dbReference>
<feature type="region of interest" description="Disordered" evidence="4">
    <location>
        <begin position="222"/>
        <end position="252"/>
    </location>
</feature>
<dbReference type="InterPro" id="IPR005471">
    <property type="entry name" value="Tscrpt_reg_IclR_N"/>
</dbReference>
<dbReference type="GO" id="GO:0003677">
    <property type="term" value="F:DNA binding"/>
    <property type="evidence" value="ECO:0007669"/>
    <property type="project" value="UniProtKB-KW"/>
</dbReference>
<dbReference type="InterPro" id="IPR036390">
    <property type="entry name" value="WH_DNA-bd_sf"/>
</dbReference>
<dbReference type="InterPro" id="IPR029016">
    <property type="entry name" value="GAF-like_dom_sf"/>
</dbReference>
<proteinExistence type="predicted"/>
<keyword evidence="9" id="KW-1185">Reference proteome</keyword>
<dbReference type="SMART" id="SM00346">
    <property type="entry name" value="HTH_ICLR"/>
    <property type="match status" value="1"/>
</dbReference>
<dbReference type="SUPFAM" id="SSF55781">
    <property type="entry name" value="GAF domain-like"/>
    <property type="match status" value="2"/>
</dbReference>
<dbReference type="GO" id="GO:0045892">
    <property type="term" value="P:negative regulation of DNA-templated transcription"/>
    <property type="evidence" value="ECO:0007669"/>
    <property type="project" value="TreeGrafter"/>
</dbReference>
<evidence type="ECO:0000256" key="4">
    <source>
        <dbReference type="SAM" id="MobiDB-lite"/>
    </source>
</evidence>
<feature type="compositionally biased region" description="Low complexity" evidence="4">
    <location>
        <begin position="222"/>
        <end position="236"/>
    </location>
</feature>
<dbReference type="Gene3D" id="1.10.10.10">
    <property type="entry name" value="Winged helix-like DNA-binding domain superfamily/Winged helix DNA-binding domain"/>
    <property type="match status" value="1"/>
</dbReference>
<keyword evidence="3" id="KW-0804">Transcription</keyword>
<evidence type="ECO:0000256" key="2">
    <source>
        <dbReference type="ARBA" id="ARBA00023125"/>
    </source>
</evidence>
<evidence type="ECO:0000256" key="3">
    <source>
        <dbReference type="ARBA" id="ARBA00023163"/>
    </source>
</evidence>
<reference evidence="8" key="2">
    <citation type="submission" date="2016-10" db="EMBL/GenBank/DDBJ databases">
        <authorList>
            <person name="de Groot N.N."/>
        </authorList>
    </citation>
    <scope>NUCLEOTIDE SEQUENCE [LARGE SCALE GENOMIC DNA]</scope>
    <source>
        <strain evidence="8">DSM 20639</strain>
    </source>
</reference>
<evidence type="ECO:0000259" key="6">
    <source>
        <dbReference type="PROSITE" id="PS51078"/>
    </source>
</evidence>
<dbReference type="Proteomes" id="UP001273799">
    <property type="component" value="Unassembled WGS sequence"/>
</dbReference>
<keyword evidence="1" id="KW-0805">Transcription regulation</keyword>
<evidence type="ECO:0000313" key="9">
    <source>
        <dbReference type="Proteomes" id="UP000182744"/>
    </source>
</evidence>
<dbReference type="RefSeq" id="WP_074661246.1">
    <property type="nucleotide sequence ID" value="NZ_FNAU01000003.1"/>
</dbReference>
<dbReference type="PROSITE" id="PS51077">
    <property type="entry name" value="HTH_ICLR"/>
    <property type="match status" value="1"/>
</dbReference>
<dbReference type="GO" id="GO:0003700">
    <property type="term" value="F:DNA-binding transcription factor activity"/>
    <property type="evidence" value="ECO:0007669"/>
    <property type="project" value="TreeGrafter"/>
</dbReference>
<dbReference type="InterPro" id="IPR036388">
    <property type="entry name" value="WH-like_DNA-bd_sf"/>
</dbReference>
<keyword evidence="2 8" id="KW-0238">DNA-binding</keyword>
<evidence type="ECO:0000313" key="7">
    <source>
        <dbReference type="EMBL" id="MDY5153391.1"/>
    </source>
</evidence>
<dbReference type="EMBL" id="FNAU01000003">
    <property type="protein sequence ID" value="SDE16767.1"/>
    <property type="molecule type" value="Genomic_DNA"/>
</dbReference>
<reference evidence="9" key="1">
    <citation type="submission" date="2016-10" db="EMBL/GenBank/DDBJ databases">
        <authorList>
            <person name="Varghese N."/>
        </authorList>
    </citation>
    <scope>NUCLEOTIDE SEQUENCE [LARGE SCALE GENOMIC DNA]</scope>
    <source>
        <strain evidence="9">DSM 20639</strain>
    </source>
</reference>
<evidence type="ECO:0000313" key="8">
    <source>
        <dbReference type="EMBL" id="SDE16767.1"/>
    </source>
</evidence>
<dbReference type="SUPFAM" id="SSF46785">
    <property type="entry name" value="Winged helix' DNA-binding domain"/>
    <property type="match status" value="1"/>
</dbReference>
<dbReference type="Pfam" id="PF01614">
    <property type="entry name" value="IclR_C"/>
    <property type="match status" value="2"/>
</dbReference>
<feature type="domain" description="IclR-ED" evidence="6">
    <location>
        <begin position="99"/>
        <end position="336"/>
    </location>
</feature>
<protein>
    <submittedName>
        <fullName evidence="8">DNA-binding transcriptional regulator, IclR family</fullName>
    </submittedName>
    <submittedName>
        <fullName evidence="7">IclR family transcriptional regulator</fullName>
    </submittedName>
</protein>
<gene>
    <name evidence="7" type="ORF">R6G71_04930</name>
    <name evidence="8" type="ORF">SAMN05421878_10325</name>
</gene>
<name>A0A1G7AQH3_9ACTO</name>
<evidence type="ECO:0000259" key="5">
    <source>
        <dbReference type="PROSITE" id="PS51077"/>
    </source>
</evidence>
<evidence type="ECO:0000256" key="1">
    <source>
        <dbReference type="ARBA" id="ARBA00023015"/>
    </source>
</evidence>
<dbReference type="Proteomes" id="UP000182744">
    <property type="component" value="Unassembled WGS sequence"/>
</dbReference>
<organism evidence="8 9">
    <name type="scientific">Actinobaculum suis</name>
    <dbReference type="NCBI Taxonomy" id="1657"/>
    <lineage>
        <taxon>Bacteria</taxon>
        <taxon>Bacillati</taxon>
        <taxon>Actinomycetota</taxon>
        <taxon>Actinomycetes</taxon>
        <taxon>Actinomycetales</taxon>
        <taxon>Actinomycetaceae</taxon>
        <taxon>Actinobaculum</taxon>
    </lineage>
</organism>
<feature type="domain" description="HTH iclR-type" evidence="5">
    <location>
        <begin position="37"/>
        <end position="98"/>
    </location>
</feature>